<name>A0ABU9CYK1_9NOCA</name>
<keyword evidence="1" id="KW-1133">Transmembrane helix</keyword>
<comment type="caution">
    <text evidence="2">The sequence shown here is derived from an EMBL/GenBank/DDBJ whole genome shotgun (WGS) entry which is preliminary data.</text>
</comment>
<gene>
    <name evidence="2" type="ORF">AABD04_13350</name>
</gene>
<evidence type="ECO:0000256" key="1">
    <source>
        <dbReference type="SAM" id="Phobius"/>
    </source>
</evidence>
<reference evidence="2 3" key="1">
    <citation type="submission" date="2024-03" db="EMBL/GenBank/DDBJ databases">
        <title>Rhodococcus navarretei sp. nov. and Pseudarthrobacter quantumdoti sp. nov., two new species with the ability to biosynthesize Quantum Dots isolated from soil samples at Union Glacier, Antarctica.</title>
        <authorList>
            <person name="Vargas M."/>
        </authorList>
    </citation>
    <scope>NUCLEOTIDE SEQUENCE [LARGE SCALE GENOMIC DNA]</scope>
    <source>
        <strain evidence="2 3">EXRC-4A-4</strain>
    </source>
</reference>
<dbReference type="Proteomes" id="UP001456513">
    <property type="component" value="Unassembled WGS sequence"/>
</dbReference>
<keyword evidence="3" id="KW-1185">Reference proteome</keyword>
<keyword evidence="1" id="KW-0812">Transmembrane</keyword>
<sequence>MTITTDRPTTAGVRTRSAVVERRRRARPALRSSIEMRGALTTPCLPVLEPTWTDVTDREAADREFDETSAHFAGQPVRMRSLVLWMLAVVVVAGGLIGIANLRAAAPDAGVGPAGVVEVHDGAVVEYTTGR</sequence>
<keyword evidence="1" id="KW-0472">Membrane</keyword>
<proteinExistence type="predicted"/>
<evidence type="ECO:0000313" key="3">
    <source>
        <dbReference type="Proteomes" id="UP001456513"/>
    </source>
</evidence>
<accession>A0ABU9CYK1</accession>
<feature type="transmembrane region" description="Helical" evidence="1">
    <location>
        <begin position="82"/>
        <end position="102"/>
    </location>
</feature>
<dbReference type="EMBL" id="JBBPCN010000001">
    <property type="protein sequence ID" value="MEK8071821.1"/>
    <property type="molecule type" value="Genomic_DNA"/>
</dbReference>
<evidence type="ECO:0000313" key="2">
    <source>
        <dbReference type="EMBL" id="MEK8071821.1"/>
    </source>
</evidence>
<organism evidence="2 3">
    <name type="scientific">Rhodococcus navarretei</name>
    <dbReference type="NCBI Taxonomy" id="3128981"/>
    <lineage>
        <taxon>Bacteria</taxon>
        <taxon>Bacillati</taxon>
        <taxon>Actinomycetota</taxon>
        <taxon>Actinomycetes</taxon>
        <taxon>Mycobacteriales</taxon>
        <taxon>Nocardiaceae</taxon>
        <taxon>Rhodococcus</taxon>
    </lineage>
</organism>
<protein>
    <submittedName>
        <fullName evidence="2">Uncharacterized protein</fullName>
    </submittedName>
</protein>
<dbReference type="RefSeq" id="WP_341441471.1">
    <property type="nucleotide sequence ID" value="NZ_JBBPCN010000001.1"/>
</dbReference>